<dbReference type="SUPFAM" id="SSF118310">
    <property type="entry name" value="AN1-like Zinc finger"/>
    <property type="match status" value="1"/>
</dbReference>
<evidence type="ECO:0000256" key="7">
    <source>
        <dbReference type="ARBA" id="ARBA00022833"/>
    </source>
</evidence>
<feature type="domain" description="AN1-type" evidence="12">
    <location>
        <begin position="1"/>
        <end position="44"/>
    </location>
</feature>
<feature type="transmembrane region" description="Helical" evidence="11">
    <location>
        <begin position="170"/>
        <end position="192"/>
    </location>
</feature>
<feature type="transmembrane region" description="Helical" evidence="11">
    <location>
        <begin position="92"/>
        <end position="112"/>
    </location>
</feature>
<dbReference type="Pfam" id="PF01694">
    <property type="entry name" value="Rhomboid"/>
    <property type="match status" value="1"/>
</dbReference>
<dbReference type="GO" id="GO:0004252">
    <property type="term" value="F:serine-type endopeptidase activity"/>
    <property type="evidence" value="ECO:0007669"/>
    <property type="project" value="InterPro"/>
</dbReference>
<feature type="transmembrane region" description="Helical" evidence="11">
    <location>
        <begin position="226"/>
        <end position="252"/>
    </location>
</feature>
<dbReference type="eggNOG" id="arCOG01769">
    <property type="taxonomic scope" value="Archaea"/>
</dbReference>
<keyword evidence="14" id="KW-1185">Reference proteome</keyword>
<evidence type="ECO:0000313" key="13">
    <source>
        <dbReference type="EMBL" id="ADB61508.1"/>
    </source>
</evidence>
<evidence type="ECO:0000256" key="9">
    <source>
        <dbReference type="ARBA" id="ARBA00023136"/>
    </source>
</evidence>
<keyword evidence="9 11" id="KW-0472">Membrane</keyword>
<evidence type="ECO:0000256" key="5">
    <source>
        <dbReference type="ARBA" id="ARBA00022771"/>
    </source>
</evidence>
<evidence type="ECO:0000259" key="12">
    <source>
        <dbReference type="PROSITE" id="PS51039"/>
    </source>
</evidence>
<keyword evidence="5" id="KW-0863">Zinc-finger</keyword>
<name>D2RWK7_HALTV</name>
<dbReference type="PROSITE" id="PS51039">
    <property type="entry name" value="ZF_AN1"/>
    <property type="match status" value="1"/>
</dbReference>
<comment type="similarity">
    <text evidence="2">Belongs to the peptidase S54 family.</text>
</comment>
<dbReference type="STRING" id="543526.Htur_2632"/>
<evidence type="ECO:0000256" key="1">
    <source>
        <dbReference type="ARBA" id="ARBA00004141"/>
    </source>
</evidence>
<dbReference type="KEGG" id="htu:Htur_2632"/>
<gene>
    <name evidence="13" type="ordered locus">Htur_2632</name>
</gene>
<keyword evidence="8 11" id="KW-1133">Transmembrane helix</keyword>
<feature type="transmembrane region" description="Helical" evidence="11">
    <location>
        <begin position="258"/>
        <end position="277"/>
    </location>
</feature>
<dbReference type="PANTHER" id="PTHR43731">
    <property type="entry name" value="RHOMBOID PROTEASE"/>
    <property type="match status" value="1"/>
</dbReference>
<dbReference type="RefSeq" id="WP_012943780.1">
    <property type="nucleotide sequence ID" value="NC_013743.1"/>
</dbReference>
<dbReference type="SUPFAM" id="SSF144091">
    <property type="entry name" value="Rhomboid-like"/>
    <property type="match status" value="1"/>
</dbReference>
<organism evidence="13 14">
    <name type="scientific">Haloterrigena turkmenica (strain ATCC 51198 / DSM 5511 / JCM 9101 / NCIMB 13204 / VKM B-1734 / 4k)</name>
    <name type="common">Halococcus turkmenicus</name>
    <dbReference type="NCBI Taxonomy" id="543526"/>
    <lineage>
        <taxon>Archaea</taxon>
        <taxon>Methanobacteriati</taxon>
        <taxon>Methanobacteriota</taxon>
        <taxon>Stenosarchaea group</taxon>
        <taxon>Halobacteria</taxon>
        <taxon>Halobacteriales</taxon>
        <taxon>Natrialbaceae</taxon>
        <taxon>Haloterrigena</taxon>
    </lineage>
</organism>
<dbReference type="GeneID" id="8743245"/>
<keyword evidence="7" id="KW-0862">Zinc</keyword>
<evidence type="ECO:0000256" key="8">
    <source>
        <dbReference type="ARBA" id="ARBA00022989"/>
    </source>
</evidence>
<dbReference type="Proteomes" id="UP000001903">
    <property type="component" value="Chromosome"/>
</dbReference>
<dbReference type="HOGENOM" id="CLU_055068_1_0_2"/>
<dbReference type="InterPro" id="IPR000058">
    <property type="entry name" value="Znf_AN1"/>
</dbReference>
<dbReference type="SMART" id="SM00154">
    <property type="entry name" value="ZnF_AN1"/>
    <property type="match status" value="1"/>
</dbReference>
<dbReference type="InterPro" id="IPR035896">
    <property type="entry name" value="AN1-like_Znf"/>
</dbReference>
<dbReference type="InterPro" id="IPR050925">
    <property type="entry name" value="Rhomboid_protease_S54"/>
</dbReference>
<dbReference type="Pfam" id="PF01428">
    <property type="entry name" value="zf-AN1"/>
    <property type="match status" value="1"/>
</dbReference>
<keyword evidence="6" id="KW-0378">Hydrolase</keyword>
<dbReference type="Gene3D" id="4.10.1110.10">
    <property type="entry name" value="AN1-like Zinc finger"/>
    <property type="match status" value="1"/>
</dbReference>
<comment type="subcellular location">
    <subcellularLocation>
        <location evidence="1">Membrane</location>
        <topology evidence="1">Multi-pass membrane protein</topology>
    </subcellularLocation>
</comment>
<feature type="region of interest" description="Disordered" evidence="10">
    <location>
        <begin position="286"/>
        <end position="310"/>
    </location>
</feature>
<evidence type="ECO:0000256" key="4">
    <source>
        <dbReference type="ARBA" id="ARBA00022723"/>
    </source>
</evidence>
<evidence type="ECO:0000256" key="11">
    <source>
        <dbReference type="SAM" id="Phobius"/>
    </source>
</evidence>
<dbReference type="AlphaFoldDB" id="D2RWK7"/>
<dbReference type="InterPro" id="IPR022764">
    <property type="entry name" value="Peptidase_S54_rhomboid_dom"/>
</dbReference>
<reference evidence="13 14" key="1">
    <citation type="journal article" date="2010" name="Stand. Genomic Sci.">
        <title>Complete genome sequence of Haloterrigena turkmenica type strain (4k).</title>
        <authorList>
            <person name="Saunders E."/>
            <person name="Tindall B.J."/>
            <person name="Fahnrich R."/>
            <person name="Lapidus A."/>
            <person name="Copeland A."/>
            <person name="Del Rio T.G."/>
            <person name="Lucas S."/>
            <person name="Chen F."/>
            <person name="Tice H."/>
            <person name="Cheng J.F."/>
            <person name="Han C."/>
            <person name="Detter J.C."/>
            <person name="Bruce D."/>
            <person name="Goodwin L."/>
            <person name="Chain P."/>
            <person name="Pitluck S."/>
            <person name="Pati A."/>
            <person name="Ivanova N."/>
            <person name="Mavromatis K."/>
            <person name="Chen A."/>
            <person name="Palaniappan K."/>
            <person name="Land M."/>
            <person name="Hauser L."/>
            <person name="Chang Y.J."/>
            <person name="Jeffries C.D."/>
            <person name="Brettin T."/>
            <person name="Rohde M."/>
            <person name="Goker M."/>
            <person name="Bristow J."/>
            <person name="Eisen J.A."/>
            <person name="Markowitz V."/>
            <person name="Hugenholtz P."/>
            <person name="Klenk H.P."/>
            <person name="Kyrpides N.C."/>
        </authorList>
    </citation>
    <scope>NUCLEOTIDE SEQUENCE [LARGE SCALE GENOMIC DNA]</scope>
    <source>
        <strain evidence="14">ATCC 51198 / DSM 5511 / JCM 9101 / NCIMB 13204 / VKM B-1734 / 4k</strain>
    </source>
</reference>
<evidence type="ECO:0000256" key="6">
    <source>
        <dbReference type="ARBA" id="ARBA00022801"/>
    </source>
</evidence>
<protein>
    <submittedName>
        <fullName evidence="13">Rhomboid family protein</fullName>
    </submittedName>
</protein>
<feature type="transmembrane region" description="Helical" evidence="11">
    <location>
        <begin position="198"/>
        <end position="219"/>
    </location>
</feature>
<dbReference type="GO" id="GO:0016020">
    <property type="term" value="C:membrane"/>
    <property type="evidence" value="ECO:0007669"/>
    <property type="project" value="UniProtKB-SubCell"/>
</dbReference>
<dbReference type="OrthoDB" id="26567at2157"/>
<dbReference type="PANTHER" id="PTHR43731:SF14">
    <property type="entry name" value="PRESENILIN-ASSOCIATED RHOMBOID-LIKE PROTEIN, MITOCHONDRIAL"/>
    <property type="match status" value="1"/>
</dbReference>
<evidence type="ECO:0000313" key="14">
    <source>
        <dbReference type="Proteomes" id="UP000001903"/>
    </source>
</evidence>
<dbReference type="Gene3D" id="1.20.1540.10">
    <property type="entry name" value="Rhomboid-like"/>
    <property type="match status" value="1"/>
</dbReference>
<feature type="compositionally biased region" description="Gly residues" evidence="10">
    <location>
        <begin position="291"/>
        <end position="310"/>
    </location>
</feature>
<dbReference type="InterPro" id="IPR035952">
    <property type="entry name" value="Rhomboid-like_sf"/>
</dbReference>
<evidence type="ECO:0000256" key="10">
    <source>
        <dbReference type="SAM" id="MobiDB-lite"/>
    </source>
</evidence>
<keyword evidence="3 11" id="KW-0812">Transmembrane</keyword>
<accession>D2RWK7</accession>
<sequence>MAKCDVCGKDESMPYNCRHCGGTFCADHRLPENHDCTGLQDWNDPQGVFDSGFDNSVNGGGSTSRASSLVDKLPINTGAGGPLAYFRGNATYTFLALMWLTFLAQLIVQLTLTANVYRALFVLTPQNPEYIWTWFTSIFAHGGFMHIVFNSIVIFFFGPLVERYVGSRNFAILFLVSGALAGLGQIAIQYVQGPITPLTPGVLGASGAALAIMGVLTVLNPNLTVYVYFIIPAPIWALTGLTALASVFFIGTGGGGDIAHMAHLVGLLIGLGYGEYVKRTQNVRTPSQFQLGGGGGGPGGPGGPGGRRRF</sequence>
<evidence type="ECO:0000256" key="2">
    <source>
        <dbReference type="ARBA" id="ARBA00009045"/>
    </source>
</evidence>
<proteinExistence type="inferred from homology"/>
<feature type="transmembrane region" description="Helical" evidence="11">
    <location>
        <begin position="132"/>
        <end position="158"/>
    </location>
</feature>
<keyword evidence="4" id="KW-0479">Metal-binding</keyword>
<dbReference type="GO" id="GO:0008270">
    <property type="term" value="F:zinc ion binding"/>
    <property type="evidence" value="ECO:0007669"/>
    <property type="project" value="UniProtKB-KW"/>
</dbReference>
<dbReference type="EMBL" id="CP001860">
    <property type="protein sequence ID" value="ADB61508.1"/>
    <property type="molecule type" value="Genomic_DNA"/>
</dbReference>
<evidence type="ECO:0000256" key="3">
    <source>
        <dbReference type="ARBA" id="ARBA00022692"/>
    </source>
</evidence>
<dbReference type="eggNOG" id="arCOG01768">
    <property type="taxonomic scope" value="Archaea"/>
</dbReference>